<dbReference type="Pfam" id="PF00005">
    <property type="entry name" value="ABC_tran"/>
    <property type="match status" value="1"/>
</dbReference>
<dbReference type="EMBL" id="JXLI01000013">
    <property type="protein sequence ID" value="KJY55649.1"/>
    <property type="molecule type" value="Genomic_DNA"/>
</dbReference>
<evidence type="ECO:0000256" key="2">
    <source>
        <dbReference type="ARBA" id="ARBA00022692"/>
    </source>
</evidence>
<dbReference type="InterPro" id="IPR011527">
    <property type="entry name" value="ABC1_TM_dom"/>
</dbReference>
<reference evidence="10 11" key="1">
    <citation type="submission" date="2015-01" db="EMBL/GenBank/DDBJ databases">
        <title>Comparative genomics of the lactic acid bacteria isolated from the honey bee gut.</title>
        <authorList>
            <person name="Ellegaard K.M."/>
            <person name="Tamarit D."/>
            <person name="Javelind E."/>
            <person name="Olofsson T."/>
            <person name="Andersson S.G."/>
            <person name="Vasquez A."/>
        </authorList>
    </citation>
    <scope>NUCLEOTIDE SEQUENCE [LARGE SCALE GENOMIC DNA]</scope>
    <source>
        <strain evidence="10 11">Hma8</strain>
    </source>
</reference>
<dbReference type="GO" id="GO:0034040">
    <property type="term" value="F:ATPase-coupled lipid transmembrane transporter activity"/>
    <property type="evidence" value="ECO:0007669"/>
    <property type="project" value="TreeGrafter"/>
</dbReference>
<dbReference type="GO" id="GO:0140359">
    <property type="term" value="F:ABC-type transporter activity"/>
    <property type="evidence" value="ECO:0007669"/>
    <property type="project" value="InterPro"/>
</dbReference>
<dbReference type="InterPro" id="IPR003593">
    <property type="entry name" value="AAA+_ATPase"/>
</dbReference>
<dbReference type="InterPro" id="IPR027417">
    <property type="entry name" value="P-loop_NTPase"/>
</dbReference>
<keyword evidence="5 7" id="KW-1133">Transmembrane helix</keyword>
<dbReference type="RefSeq" id="WP_046325433.1">
    <property type="nucleotide sequence ID" value="NZ_JBHTMT010000004.1"/>
</dbReference>
<feature type="transmembrane region" description="Helical" evidence="7">
    <location>
        <begin position="232"/>
        <end position="254"/>
    </location>
</feature>
<keyword evidence="2 7" id="KW-0812">Transmembrane</keyword>
<dbReference type="Proteomes" id="UP000033531">
    <property type="component" value="Unassembled WGS sequence"/>
</dbReference>
<evidence type="ECO:0000259" key="8">
    <source>
        <dbReference type="PROSITE" id="PS50893"/>
    </source>
</evidence>
<proteinExistence type="predicted"/>
<dbReference type="GO" id="GO:0005524">
    <property type="term" value="F:ATP binding"/>
    <property type="evidence" value="ECO:0007669"/>
    <property type="project" value="UniProtKB-KW"/>
</dbReference>
<dbReference type="PROSITE" id="PS50893">
    <property type="entry name" value="ABC_TRANSPORTER_2"/>
    <property type="match status" value="1"/>
</dbReference>
<evidence type="ECO:0000313" key="10">
    <source>
        <dbReference type="EMBL" id="KJY55649.1"/>
    </source>
</evidence>
<evidence type="ECO:0000256" key="7">
    <source>
        <dbReference type="SAM" id="Phobius"/>
    </source>
</evidence>
<feature type="transmembrane region" description="Helical" evidence="7">
    <location>
        <begin position="12"/>
        <end position="37"/>
    </location>
</feature>
<dbReference type="PANTHER" id="PTHR24221">
    <property type="entry name" value="ATP-BINDING CASSETTE SUB-FAMILY B"/>
    <property type="match status" value="1"/>
</dbReference>
<dbReference type="SUPFAM" id="SSF90123">
    <property type="entry name" value="ABC transporter transmembrane region"/>
    <property type="match status" value="1"/>
</dbReference>
<dbReference type="InterPro" id="IPR003439">
    <property type="entry name" value="ABC_transporter-like_ATP-bd"/>
</dbReference>
<comment type="caution">
    <text evidence="10">The sequence shown here is derived from an EMBL/GenBank/DDBJ whole genome shotgun (WGS) entry which is preliminary data.</text>
</comment>
<organism evidence="10 11">
    <name type="scientific">Lactobacillus melliventris</name>
    <dbReference type="NCBI Taxonomy" id="1218507"/>
    <lineage>
        <taxon>Bacteria</taxon>
        <taxon>Bacillati</taxon>
        <taxon>Bacillota</taxon>
        <taxon>Bacilli</taxon>
        <taxon>Lactobacillales</taxon>
        <taxon>Lactobacillaceae</taxon>
        <taxon>Lactobacillus</taxon>
    </lineage>
</organism>
<dbReference type="InterPro" id="IPR039421">
    <property type="entry name" value="Type_1_exporter"/>
</dbReference>
<dbReference type="InterPro" id="IPR025662">
    <property type="entry name" value="Sigma_54_int_dom_ATP-bd_1"/>
</dbReference>
<dbReference type="PATRIC" id="fig|1218507.3.peg.1688"/>
<feature type="transmembrane region" description="Helical" evidence="7">
    <location>
        <begin position="49"/>
        <end position="67"/>
    </location>
</feature>
<dbReference type="PANTHER" id="PTHR24221:SF654">
    <property type="entry name" value="ATP-BINDING CASSETTE SUB-FAMILY B MEMBER 6"/>
    <property type="match status" value="1"/>
</dbReference>
<dbReference type="GO" id="GO:0016887">
    <property type="term" value="F:ATP hydrolysis activity"/>
    <property type="evidence" value="ECO:0007669"/>
    <property type="project" value="InterPro"/>
</dbReference>
<evidence type="ECO:0000313" key="11">
    <source>
        <dbReference type="Proteomes" id="UP000033531"/>
    </source>
</evidence>
<evidence type="ECO:0000256" key="5">
    <source>
        <dbReference type="ARBA" id="ARBA00022989"/>
    </source>
</evidence>
<dbReference type="PROSITE" id="PS50929">
    <property type="entry name" value="ABC_TM1F"/>
    <property type="match status" value="1"/>
</dbReference>
<dbReference type="SMART" id="SM00382">
    <property type="entry name" value="AAA"/>
    <property type="match status" value="1"/>
</dbReference>
<accession>A0A0F4LBJ7</accession>
<protein>
    <submittedName>
        <fullName evidence="10">ABC transporter ATP binding and permease protein</fullName>
    </submittedName>
</protein>
<sequence>MTIKEFYKTNPLRFIVLLLINISFYALLIIGTVFSIIETTAIQQGNFKIFLITILCSFVCVMADYLMQGLTNYLLSCQEEQYNIAIRAKTVNHFYEDQKDHTVAQVQNRLTNDVVQSQQNYITPFFSLIGGVVIIVSAVILLISLHWSLLVTIVIMVVISLLLPKLLEKPLQKSMLRISQSNQKYLDCLEKWLNGLAEIQRYFSGAKLFRVTGSAAKELEDANVKQNGVMQLLTVINGLVSVVFSLILFLLAGYLFQQKLVVFGVITAVGNCLSYLKQGIQFIVTSYGQMKATASLNKEIVKTAKPVRKIQTEKIVTPAAISTSNLSLQFPNGESLTFPDMEVKPGEKILLTGDSGAGKSTLFKLILGEIKPSSGQIIFKDKDGARINPDMSKIGYIPQDPVLFPVTIADNMTMFSDRLKKTLPQLVEKVQLAGDIAKFDDGLEQKIDLNKLNISGGQRQKIVLVRALVHQSEIFLIDEGTSAIDQEATMQILHEVTSTPATVVFIAHNFSDKMKSLFDREIHLVKNVKAKSKN</sequence>
<dbReference type="InterPro" id="IPR036640">
    <property type="entry name" value="ABC1_TM_sf"/>
</dbReference>
<keyword evidence="3" id="KW-0547">Nucleotide-binding</keyword>
<evidence type="ECO:0000256" key="4">
    <source>
        <dbReference type="ARBA" id="ARBA00022840"/>
    </source>
</evidence>
<dbReference type="Gene3D" id="1.20.1560.10">
    <property type="entry name" value="ABC transporter type 1, transmembrane domain"/>
    <property type="match status" value="1"/>
</dbReference>
<feature type="domain" description="ABC transmembrane type-1" evidence="9">
    <location>
        <begin position="14"/>
        <end position="292"/>
    </location>
</feature>
<evidence type="ECO:0000256" key="1">
    <source>
        <dbReference type="ARBA" id="ARBA00004651"/>
    </source>
</evidence>
<comment type="subcellular location">
    <subcellularLocation>
        <location evidence="1">Cell membrane</location>
        <topology evidence="1">Multi-pass membrane protein</topology>
    </subcellularLocation>
</comment>
<feature type="transmembrane region" description="Helical" evidence="7">
    <location>
        <begin position="125"/>
        <end position="143"/>
    </location>
</feature>
<gene>
    <name evidence="10" type="ORF">JF74_14980</name>
</gene>
<feature type="transmembrane region" description="Helical" evidence="7">
    <location>
        <begin position="260"/>
        <end position="276"/>
    </location>
</feature>
<dbReference type="GO" id="GO:0005886">
    <property type="term" value="C:plasma membrane"/>
    <property type="evidence" value="ECO:0007669"/>
    <property type="project" value="UniProtKB-SubCell"/>
</dbReference>
<dbReference type="HOGENOM" id="CLU_000604_84_3_9"/>
<dbReference type="AlphaFoldDB" id="A0A0F4LBJ7"/>
<keyword evidence="6 7" id="KW-0472">Membrane</keyword>
<dbReference type="Pfam" id="PF00664">
    <property type="entry name" value="ABC_membrane"/>
    <property type="match status" value="1"/>
</dbReference>
<evidence type="ECO:0000256" key="3">
    <source>
        <dbReference type="ARBA" id="ARBA00022741"/>
    </source>
</evidence>
<evidence type="ECO:0000259" key="9">
    <source>
        <dbReference type="PROSITE" id="PS50929"/>
    </source>
</evidence>
<feature type="domain" description="ABC transporter" evidence="8">
    <location>
        <begin position="321"/>
        <end position="530"/>
    </location>
</feature>
<evidence type="ECO:0000256" key="6">
    <source>
        <dbReference type="ARBA" id="ARBA00023136"/>
    </source>
</evidence>
<name>A0A0F4LBJ7_9LACO</name>
<feature type="transmembrane region" description="Helical" evidence="7">
    <location>
        <begin position="149"/>
        <end position="167"/>
    </location>
</feature>
<dbReference type="SUPFAM" id="SSF52540">
    <property type="entry name" value="P-loop containing nucleoside triphosphate hydrolases"/>
    <property type="match status" value="1"/>
</dbReference>
<keyword evidence="4" id="KW-0067">ATP-binding</keyword>
<dbReference type="STRING" id="1218507.JF74_14980"/>
<dbReference type="InterPro" id="IPR017871">
    <property type="entry name" value="ABC_transporter-like_CS"/>
</dbReference>
<dbReference type="Gene3D" id="3.40.50.300">
    <property type="entry name" value="P-loop containing nucleotide triphosphate hydrolases"/>
    <property type="match status" value="1"/>
</dbReference>
<dbReference type="OrthoDB" id="2326711at2"/>
<dbReference type="PROSITE" id="PS00211">
    <property type="entry name" value="ABC_TRANSPORTER_1"/>
    <property type="match status" value="1"/>
</dbReference>
<dbReference type="PROSITE" id="PS00675">
    <property type="entry name" value="SIGMA54_INTERACT_1"/>
    <property type="match status" value="1"/>
</dbReference>